<evidence type="ECO:0000256" key="1">
    <source>
        <dbReference type="ARBA" id="ARBA00022448"/>
    </source>
</evidence>
<dbReference type="GO" id="GO:0005524">
    <property type="term" value="F:ATP binding"/>
    <property type="evidence" value="ECO:0007669"/>
    <property type="project" value="UniProtKB-KW"/>
</dbReference>
<comment type="caution">
    <text evidence="5">The sequence shown here is derived from an EMBL/GenBank/DDBJ whole genome shotgun (WGS) entry which is preliminary data.</text>
</comment>
<keyword evidence="1" id="KW-0813">Transport</keyword>
<dbReference type="InterPro" id="IPR027417">
    <property type="entry name" value="P-loop_NTPase"/>
</dbReference>
<organism evidence="5">
    <name type="scientific">bioreactor metagenome</name>
    <dbReference type="NCBI Taxonomy" id="1076179"/>
    <lineage>
        <taxon>unclassified sequences</taxon>
        <taxon>metagenomes</taxon>
        <taxon>ecological metagenomes</taxon>
    </lineage>
</organism>
<sequence length="69" mass="7640">MYNIIQQLRNHGVAVMLISSDMEEIVELSDRAVTVFQGRINGEFAKKDINQDNLMAAAFGVTGGKQVQQ</sequence>
<dbReference type="SUPFAM" id="SSF52540">
    <property type="entry name" value="P-loop containing nucleoside triphosphate hydrolases"/>
    <property type="match status" value="1"/>
</dbReference>
<keyword evidence="2" id="KW-0677">Repeat</keyword>
<gene>
    <name evidence="5" type="primary">rbsA_54</name>
    <name evidence="5" type="ORF">SDC9_118468</name>
</gene>
<dbReference type="EMBL" id="VSSQ01024157">
    <property type="protein sequence ID" value="MPM71503.1"/>
    <property type="molecule type" value="Genomic_DNA"/>
</dbReference>
<dbReference type="GO" id="GO:0016787">
    <property type="term" value="F:hydrolase activity"/>
    <property type="evidence" value="ECO:0007669"/>
    <property type="project" value="UniProtKB-KW"/>
</dbReference>
<proteinExistence type="predicted"/>
<reference evidence="5" key="1">
    <citation type="submission" date="2019-08" db="EMBL/GenBank/DDBJ databases">
        <authorList>
            <person name="Kucharzyk K."/>
            <person name="Murdoch R.W."/>
            <person name="Higgins S."/>
            <person name="Loffler F."/>
        </authorList>
    </citation>
    <scope>NUCLEOTIDE SEQUENCE</scope>
</reference>
<keyword evidence="4 5" id="KW-0067">ATP-binding</keyword>
<dbReference type="EC" id="3.6.3.17" evidence="5"/>
<dbReference type="InterPro" id="IPR050107">
    <property type="entry name" value="ABC_carbohydrate_import_ATPase"/>
</dbReference>
<dbReference type="Gene3D" id="3.40.50.300">
    <property type="entry name" value="P-loop containing nucleotide triphosphate hydrolases"/>
    <property type="match status" value="1"/>
</dbReference>
<name>A0A645C7W1_9ZZZZ</name>
<evidence type="ECO:0000256" key="4">
    <source>
        <dbReference type="ARBA" id="ARBA00022840"/>
    </source>
</evidence>
<accession>A0A645C7W1</accession>
<evidence type="ECO:0000256" key="2">
    <source>
        <dbReference type="ARBA" id="ARBA00022737"/>
    </source>
</evidence>
<evidence type="ECO:0000256" key="3">
    <source>
        <dbReference type="ARBA" id="ARBA00022741"/>
    </source>
</evidence>
<protein>
    <submittedName>
        <fullName evidence="5">Ribose import ATP-binding protein RbsA</fullName>
        <ecNumber evidence="5">3.6.3.17</ecNumber>
    </submittedName>
</protein>
<dbReference type="PANTHER" id="PTHR43790">
    <property type="entry name" value="CARBOHYDRATE TRANSPORT ATP-BINDING PROTEIN MG119-RELATED"/>
    <property type="match status" value="1"/>
</dbReference>
<dbReference type="AlphaFoldDB" id="A0A645C7W1"/>
<keyword evidence="5" id="KW-0378">Hydrolase</keyword>
<keyword evidence="3" id="KW-0547">Nucleotide-binding</keyword>
<dbReference type="PANTHER" id="PTHR43790:SF9">
    <property type="entry name" value="GALACTOFURANOSE TRANSPORTER ATP-BINDING PROTEIN YTFR"/>
    <property type="match status" value="1"/>
</dbReference>
<evidence type="ECO:0000313" key="5">
    <source>
        <dbReference type="EMBL" id="MPM71503.1"/>
    </source>
</evidence>